<reference evidence="6" key="1">
    <citation type="submission" date="2015-08" db="EMBL/GenBank/DDBJ databases">
        <authorList>
            <person name="Varghese N."/>
        </authorList>
    </citation>
    <scope>NUCLEOTIDE SEQUENCE [LARGE SCALE GENOMIC DNA]</scope>
    <source>
        <strain evidence="6">DSM 23407</strain>
    </source>
</reference>
<dbReference type="SMART" id="SM00342">
    <property type="entry name" value="HTH_ARAC"/>
    <property type="match status" value="1"/>
</dbReference>
<dbReference type="InterPro" id="IPR018062">
    <property type="entry name" value="HTH_AraC-typ_CS"/>
</dbReference>
<dbReference type="SUPFAM" id="SSF46689">
    <property type="entry name" value="Homeodomain-like"/>
    <property type="match status" value="2"/>
</dbReference>
<name>A0A0K6I7J8_9HYPH</name>
<gene>
    <name evidence="5" type="ORF">Ga0061067_11214</name>
</gene>
<dbReference type="RefSeq" id="WP_055456566.1">
    <property type="nucleotide sequence ID" value="NZ_CYHE01000012.1"/>
</dbReference>
<dbReference type="GO" id="GO:0043565">
    <property type="term" value="F:sequence-specific DNA binding"/>
    <property type="evidence" value="ECO:0007669"/>
    <property type="project" value="InterPro"/>
</dbReference>
<keyword evidence="3" id="KW-0804">Transcription</keyword>
<dbReference type="GO" id="GO:0003700">
    <property type="term" value="F:DNA-binding transcription factor activity"/>
    <property type="evidence" value="ECO:0007669"/>
    <property type="project" value="InterPro"/>
</dbReference>
<dbReference type="EMBL" id="CYHE01000012">
    <property type="protein sequence ID" value="CUA99089.1"/>
    <property type="molecule type" value="Genomic_DNA"/>
</dbReference>
<proteinExistence type="predicted"/>
<dbReference type="InterPro" id="IPR050204">
    <property type="entry name" value="AraC_XylS_family_regulators"/>
</dbReference>
<feature type="domain" description="HTH araC/xylS-type" evidence="4">
    <location>
        <begin position="193"/>
        <end position="291"/>
    </location>
</feature>
<evidence type="ECO:0000313" key="5">
    <source>
        <dbReference type="EMBL" id="CUA99089.1"/>
    </source>
</evidence>
<dbReference type="PROSITE" id="PS01124">
    <property type="entry name" value="HTH_ARAC_FAMILY_2"/>
    <property type="match status" value="1"/>
</dbReference>
<evidence type="ECO:0000313" key="6">
    <source>
        <dbReference type="Proteomes" id="UP000183900"/>
    </source>
</evidence>
<protein>
    <submittedName>
        <fullName evidence="5">AraC-type DNA-binding domain and AraC-containing proteins</fullName>
    </submittedName>
</protein>
<dbReference type="Gene3D" id="1.10.10.60">
    <property type="entry name" value="Homeodomain-like"/>
    <property type="match status" value="2"/>
</dbReference>
<dbReference type="Proteomes" id="UP000183900">
    <property type="component" value="Unassembled WGS sequence"/>
</dbReference>
<dbReference type="AlphaFoldDB" id="A0A0K6I7J8"/>
<dbReference type="PROSITE" id="PS00041">
    <property type="entry name" value="HTH_ARAC_FAMILY_1"/>
    <property type="match status" value="1"/>
</dbReference>
<evidence type="ECO:0000256" key="1">
    <source>
        <dbReference type="ARBA" id="ARBA00023015"/>
    </source>
</evidence>
<dbReference type="OrthoDB" id="9814125at2"/>
<evidence type="ECO:0000256" key="3">
    <source>
        <dbReference type="ARBA" id="ARBA00023163"/>
    </source>
</evidence>
<dbReference type="InterPro" id="IPR009057">
    <property type="entry name" value="Homeodomain-like_sf"/>
</dbReference>
<keyword evidence="1" id="KW-0805">Transcription regulation</keyword>
<keyword evidence="6" id="KW-1185">Reference proteome</keyword>
<sequence>MTFHPNMESHVEGVSPVDGLRWRAWSGMLADVWDVECRAGAHGQYVSPAPRLFVMLETESDAAIDLMVHPQAPQRMTFDRRNPMCFIPAGLPVWSFMGTLGRLRHLDIHLDVPALASRFGSRFDLAALNAASFSFHDERVLALARLIALECCEPGDLDALYADSLAAALLTALGKVSREPEHPASGLAPRRLNRVLDHIARNCSRNLPLAELAAVAGLSTSHFAQAFKVSMGMPPHRWQMAQRIERVKALLEEGHVSVTDAALAAGFADQSHLTRAFRRFEGTTPGAWLRKRLG</sequence>
<organism evidence="5 6">
    <name type="scientific">Pannonibacter indicus</name>
    <dbReference type="NCBI Taxonomy" id="466044"/>
    <lineage>
        <taxon>Bacteria</taxon>
        <taxon>Pseudomonadati</taxon>
        <taxon>Pseudomonadota</taxon>
        <taxon>Alphaproteobacteria</taxon>
        <taxon>Hyphomicrobiales</taxon>
        <taxon>Stappiaceae</taxon>
        <taxon>Pannonibacter</taxon>
    </lineage>
</organism>
<dbReference type="PANTHER" id="PTHR46796">
    <property type="entry name" value="HTH-TYPE TRANSCRIPTIONAL ACTIVATOR RHAS-RELATED"/>
    <property type="match status" value="1"/>
</dbReference>
<accession>A0A0K6I7J8</accession>
<dbReference type="Pfam" id="PF12833">
    <property type="entry name" value="HTH_18"/>
    <property type="match status" value="1"/>
</dbReference>
<evidence type="ECO:0000259" key="4">
    <source>
        <dbReference type="PROSITE" id="PS01124"/>
    </source>
</evidence>
<evidence type="ECO:0000256" key="2">
    <source>
        <dbReference type="ARBA" id="ARBA00023125"/>
    </source>
</evidence>
<keyword evidence="2 5" id="KW-0238">DNA-binding</keyword>
<dbReference type="PANTHER" id="PTHR46796:SF14">
    <property type="entry name" value="TRANSCRIPTIONAL REGULATORY PROTEIN"/>
    <property type="match status" value="1"/>
</dbReference>
<dbReference type="InterPro" id="IPR018060">
    <property type="entry name" value="HTH_AraC"/>
</dbReference>